<sequence>MTQFATVALHRVTRRPPRMKMAHYPVSGIREILDLVLLRGGDVVRLELGEPGYPVPAHIADAGALAAHGEVRYTQSAGLLELRTEASDALARRYGTVIDPSRIVISQGGSQGIAAVFEALVRPGDEVVLPDPAWPNYLAMTTMRGATPVPYGLPRERGYLPDPAEIERLITPATRVLVINSPGNPTGAVMPRALVEQIVAIAARAGVVVVSDEVYDELIFDGEPTFAAAIAPDDVVSVFSFSKTYAMTGWRVGYLVLPPALAQTVGHIQESLISCVSTVSQRAALAALRGPQTDVAVMREGYRQARDYVVGRLRDGGIPIDAPAGAFYVMVPLAPGVDSRAAAIDLVDAGVAVAPGTAFGRVAADQVRLSLATSLPQLAVGIDRLLAWYHETGGGARLAGRSSG</sequence>
<dbReference type="SUPFAM" id="SSF53383">
    <property type="entry name" value="PLP-dependent transferases"/>
    <property type="match status" value="1"/>
</dbReference>
<evidence type="ECO:0000256" key="6">
    <source>
        <dbReference type="RuleBase" id="RU000481"/>
    </source>
</evidence>
<dbReference type="EMBL" id="JANLCJ010000001">
    <property type="protein sequence ID" value="MCS5732218.1"/>
    <property type="molecule type" value="Genomic_DNA"/>
</dbReference>
<evidence type="ECO:0000256" key="5">
    <source>
        <dbReference type="ARBA" id="ARBA00022898"/>
    </source>
</evidence>
<dbReference type="InterPro" id="IPR015422">
    <property type="entry name" value="PyrdxlP-dep_Trfase_small"/>
</dbReference>
<name>A0ABT2GW76_9MICO</name>
<dbReference type="InterPro" id="IPR004839">
    <property type="entry name" value="Aminotransferase_I/II_large"/>
</dbReference>
<dbReference type="Gene3D" id="3.90.1150.10">
    <property type="entry name" value="Aspartate Aminotransferase, domain 1"/>
    <property type="match status" value="1"/>
</dbReference>
<comment type="caution">
    <text evidence="8">The sequence shown here is derived from an EMBL/GenBank/DDBJ whole genome shotgun (WGS) entry which is preliminary data.</text>
</comment>
<keyword evidence="9" id="KW-1185">Reference proteome</keyword>
<organism evidence="8 9">
    <name type="scientific">Herbiconiux daphne</name>
    <dbReference type="NCBI Taxonomy" id="2970914"/>
    <lineage>
        <taxon>Bacteria</taxon>
        <taxon>Bacillati</taxon>
        <taxon>Actinomycetota</taxon>
        <taxon>Actinomycetes</taxon>
        <taxon>Micrococcales</taxon>
        <taxon>Microbacteriaceae</taxon>
        <taxon>Herbiconiux</taxon>
    </lineage>
</organism>
<protein>
    <recommendedName>
        <fullName evidence="6">Aminotransferase</fullName>
        <ecNumber evidence="6">2.6.1.-</ecNumber>
    </recommendedName>
</protein>
<reference evidence="8" key="1">
    <citation type="submission" date="2022-08" db="EMBL/GenBank/DDBJ databases">
        <authorList>
            <person name="Deng Y."/>
            <person name="Han X.-F."/>
            <person name="Zhang Y.-Q."/>
        </authorList>
    </citation>
    <scope>NUCLEOTIDE SEQUENCE</scope>
    <source>
        <strain evidence="8">CPCC 203386</strain>
    </source>
</reference>
<dbReference type="CDD" id="cd00609">
    <property type="entry name" value="AAT_like"/>
    <property type="match status" value="1"/>
</dbReference>
<feature type="domain" description="Aminotransferase class I/classII large" evidence="7">
    <location>
        <begin position="42"/>
        <end position="384"/>
    </location>
</feature>
<dbReference type="EC" id="2.6.1.-" evidence="6"/>
<dbReference type="PANTHER" id="PTHR46383">
    <property type="entry name" value="ASPARTATE AMINOTRANSFERASE"/>
    <property type="match status" value="1"/>
</dbReference>
<comment type="cofactor">
    <cofactor evidence="1 6">
        <name>pyridoxal 5'-phosphate</name>
        <dbReference type="ChEBI" id="CHEBI:597326"/>
    </cofactor>
</comment>
<keyword evidence="3 6" id="KW-0032">Aminotransferase</keyword>
<proteinExistence type="inferred from homology"/>
<comment type="similarity">
    <text evidence="2 6">Belongs to the class-I pyridoxal-phosphate-dependent aminotransferase family.</text>
</comment>
<gene>
    <name evidence="8" type="ORF">N1032_00480</name>
</gene>
<evidence type="ECO:0000256" key="2">
    <source>
        <dbReference type="ARBA" id="ARBA00007441"/>
    </source>
</evidence>
<evidence type="ECO:0000256" key="3">
    <source>
        <dbReference type="ARBA" id="ARBA00022576"/>
    </source>
</evidence>
<dbReference type="PANTHER" id="PTHR46383:SF2">
    <property type="entry name" value="AMINOTRANSFERASE"/>
    <property type="match status" value="1"/>
</dbReference>
<dbReference type="InterPro" id="IPR015421">
    <property type="entry name" value="PyrdxlP-dep_Trfase_major"/>
</dbReference>
<evidence type="ECO:0000313" key="9">
    <source>
        <dbReference type="Proteomes" id="UP001165586"/>
    </source>
</evidence>
<dbReference type="InterPro" id="IPR015424">
    <property type="entry name" value="PyrdxlP-dep_Trfase"/>
</dbReference>
<dbReference type="Proteomes" id="UP001165586">
    <property type="component" value="Unassembled WGS sequence"/>
</dbReference>
<dbReference type="Gene3D" id="3.40.640.10">
    <property type="entry name" value="Type I PLP-dependent aspartate aminotransferase-like (Major domain)"/>
    <property type="match status" value="1"/>
</dbReference>
<evidence type="ECO:0000256" key="4">
    <source>
        <dbReference type="ARBA" id="ARBA00022679"/>
    </source>
</evidence>
<dbReference type="InterPro" id="IPR050596">
    <property type="entry name" value="AspAT/PAT-like"/>
</dbReference>
<keyword evidence="5" id="KW-0663">Pyridoxal phosphate</keyword>
<dbReference type="InterPro" id="IPR004838">
    <property type="entry name" value="NHTrfase_class1_PyrdxlP-BS"/>
</dbReference>
<evidence type="ECO:0000256" key="1">
    <source>
        <dbReference type="ARBA" id="ARBA00001933"/>
    </source>
</evidence>
<dbReference type="Pfam" id="PF00155">
    <property type="entry name" value="Aminotran_1_2"/>
    <property type="match status" value="1"/>
</dbReference>
<evidence type="ECO:0000259" key="7">
    <source>
        <dbReference type="Pfam" id="PF00155"/>
    </source>
</evidence>
<evidence type="ECO:0000313" key="8">
    <source>
        <dbReference type="EMBL" id="MCS5732218.1"/>
    </source>
</evidence>
<dbReference type="PROSITE" id="PS00105">
    <property type="entry name" value="AA_TRANSFER_CLASS_1"/>
    <property type="match status" value="1"/>
</dbReference>
<dbReference type="RefSeq" id="WP_259536739.1">
    <property type="nucleotide sequence ID" value="NZ_JANLCJ010000001.1"/>
</dbReference>
<keyword evidence="4 6" id="KW-0808">Transferase</keyword>
<accession>A0ABT2GW76</accession>
<dbReference type="GO" id="GO:0008483">
    <property type="term" value="F:transaminase activity"/>
    <property type="evidence" value="ECO:0007669"/>
    <property type="project" value="UniProtKB-KW"/>
</dbReference>